<proteinExistence type="predicted"/>
<feature type="compositionally biased region" description="Basic and acidic residues" evidence="1">
    <location>
        <begin position="195"/>
        <end position="205"/>
    </location>
</feature>
<evidence type="ECO:0000313" key="7">
    <source>
        <dbReference type="EMBL" id="KAE9252587.1"/>
    </source>
</evidence>
<dbReference type="Proteomes" id="UP000437068">
    <property type="component" value="Unassembled WGS sequence"/>
</dbReference>
<dbReference type="EMBL" id="QXGD01000110">
    <property type="protein sequence ID" value="KAE9252587.1"/>
    <property type="molecule type" value="Genomic_DNA"/>
</dbReference>
<evidence type="ECO:0000313" key="11">
    <source>
        <dbReference type="Proteomes" id="UP000437068"/>
    </source>
</evidence>
<dbReference type="AlphaFoldDB" id="A0A6A3SF29"/>
<sequence>MEATESGEAKQVGPSLDVTTNSGDVPLIAAAVSKPDAGPAQYENGGDGGSDDTAVMTVGGGHQREPRSTGLGVGEQNSTTTPEMAVTATPAVSATPRDRLMAESDAKSSQVAALDVQPNKDVATTLCPEDEAKTRARRTRRPAGSTTASRPQTRASKRIAEEEERRRQRAATAASSECRGSSTKNTTIPAPTARAEIEGVRRAADAEGYDAVDGEPHNYEEPRRRSATQEGAVINPVANQERRATTVTSRRSKDDVDAAQLLEQSAQLTGQAGGGVDGDGGRSSRKPRLPAAVTT</sequence>
<feature type="compositionally biased region" description="Basic and acidic residues" evidence="1">
    <location>
        <begin position="96"/>
        <end position="106"/>
    </location>
</feature>
<organism evidence="4 14">
    <name type="scientific">Phytophthora fragariae</name>
    <dbReference type="NCBI Taxonomy" id="53985"/>
    <lineage>
        <taxon>Eukaryota</taxon>
        <taxon>Sar</taxon>
        <taxon>Stramenopiles</taxon>
        <taxon>Oomycota</taxon>
        <taxon>Peronosporomycetes</taxon>
        <taxon>Peronosporales</taxon>
        <taxon>Peronosporaceae</taxon>
        <taxon>Phytophthora</taxon>
    </lineage>
</organism>
<dbReference type="EMBL" id="QXFW01001898">
    <property type="protein sequence ID" value="KAE8984434.1"/>
    <property type="molecule type" value="Genomic_DNA"/>
</dbReference>
<accession>A0A6A3SF29</accession>
<dbReference type="EMBL" id="QXGB01002094">
    <property type="protein sequence ID" value="KAE9181643.1"/>
    <property type="molecule type" value="Genomic_DNA"/>
</dbReference>
<protein>
    <submittedName>
        <fullName evidence="4">Uncharacterized protein</fullName>
    </submittedName>
</protein>
<dbReference type="EMBL" id="QXGA01000731">
    <property type="protein sequence ID" value="KAE9142108.1"/>
    <property type="molecule type" value="Genomic_DNA"/>
</dbReference>
<evidence type="ECO:0000313" key="5">
    <source>
        <dbReference type="EMBL" id="KAE9142108.1"/>
    </source>
</evidence>
<evidence type="ECO:0000313" key="10">
    <source>
        <dbReference type="Proteomes" id="UP000433483"/>
    </source>
</evidence>
<dbReference type="Proteomes" id="UP000440367">
    <property type="component" value="Unassembled WGS sequence"/>
</dbReference>
<dbReference type="Proteomes" id="UP000440732">
    <property type="component" value="Unassembled WGS sequence"/>
</dbReference>
<evidence type="ECO:0000313" key="2">
    <source>
        <dbReference type="EMBL" id="KAE8941380.1"/>
    </source>
</evidence>
<feature type="region of interest" description="Disordered" evidence="1">
    <location>
        <begin position="1"/>
        <end position="295"/>
    </location>
</feature>
<evidence type="ECO:0000313" key="4">
    <source>
        <dbReference type="EMBL" id="KAE9115700.1"/>
    </source>
</evidence>
<evidence type="ECO:0000256" key="1">
    <source>
        <dbReference type="SAM" id="MobiDB-lite"/>
    </source>
</evidence>
<dbReference type="EMBL" id="QXGE01002065">
    <property type="protein sequence ID" value="KAE9285278.1"/>
    <property type="molecule type" value="Genomic_DNA"/>
</dbReference>
<evidence type="ECO:0000313" key="14">
    <source>
        <dbReference type="Proteomes" id="UP000441208"/>
    </source>
</evidence>
<dbReference type="Proteomes" id="UP000460718">
    <property type="component" value="Unassembled WGS sequence"/>
</dbReference>
<dbReference type="Proteomes" id="UP000429523">
    <property type="component" value="Unassembled WGS sequence"/>
</dbReference>
<evidence type="ECO:0000313" key="15">
    <source>
        <dbReference type="Proteomes" id="UP000460718"/>
    </source>
</evidence>
<feature type="compositionally biased region" description="Polar residues" evidence="1">
    <location>
        <begin position="178"/>
        <end position="189"/>
    </location>
</feature>
<dbReference type="Proteomes" id="UP000433483">
    <property type="component" value="Unassembled WGS sequence"/>
</dbReference>
<evidence type="ECO:0000313" key="8">
    <source>
        <dbReference type="EMBL" id="KAE9285278.1"/>
    </source>
</evidence>
<evidence type="ECO:0000313" key="12">
    <source>
        <dbReference type="Proteomes" id="UP000440367"/>
    </source>
</evidence>
<evidence type="ECO:0000313" key="6">
    <source>
        <dbReference type="EMBL" id="KAE9181643.1"/>
    </source>
</evidence>
<dbReference type="Proteomes" id="UP000441208">
    <property type="component" value="Unassembled WGS sequence"/>
</dbReference>
<evidence type="ECO:0000313" key="3">
    <source>
        <dbReference type="EMBL" id="KAE8984434.1"/>
    </source>
</evidence>
<feature type="compositionally biased region" description="Basic and acidic residues" evidence="1">
    <location>
        <begin position="214"/>
        <end position="224"/>
    </location>
</feature>
<comment type="caution">
    <text evidence="4">The sequence shown here is derived from an EMBL/GenBank/DDBJ whole genome shotgun (WGS) entry which is preliminary data.</text>
</comment>
<gene>
    <name evidence="8" type="ORF">PF001_g21981</name>
    <name evidence="7" type="ORF">PF002_g3760</name>
    <name evidence="6" type="ORF">PF005_g22804</name>
    <name evidence="5" type="ORF">PF006_g12760</name>
    <name evidence="4" type="ORF">PF007_g9926</name>
    <name evidence="2" type="ORF">PF009_g8837</name>
    <name evidence="3" type="ORF">PF011_g20780</name>
</gene>
<evidence type="ECO:0000313" key="13">
    <source>
        <dbReference type="Proteomes" id="UP000440732"/>
    </source>
</evidence>
<dbReference type="EMBL" id="QXGF01000364">
    <property type="protein sequence ID" value="KAE8941380.1"/>
    <property type="molecule type" value="Genomic_DNA"/>
</dbReference>
<keyword evidence="10" id="KW-1185">Reference proteome</keyword>
<reference evidence="9 10" key="1">
    <citation type="submission" date="2018-08" db="EMBL/GenBank/DDBJ databases">
        <title>Genomic investigation of the strawberry pathogen Phytophthora fragariae indicates pathogenicity is determined by transcriptional variation in three key races.</title>
        <authorList>
            <person name="Adams T.M."/>
            <person name="Armitage A.D."/>
            <person name="Sobczyk M.K."/>
            <person name="Bates H.J."/>
            <person name="Dunwell J.M."/>
            <person name="Nellist C.F."/>
            <person name="Harrison R.J."/>
        </authorList>
    </citation>
    <scope>NUCLEOTIDE SEQUENCE [LARGE SCALE GENOMIC DNA]</scope>
    <source>
        <strain evidence="8 11">A4</strain>
        <strain evidence="7 12">BC-1</strain>
        <strain evidence="6 10">NOV-27</strain>
        <strain evidence="5 13">NOV-5</strain>
        <strain evidence="4 14">NOV-71</strain>
        <strain evidence="2 9">NOV-9</strain>
        <strain evidence="3 15">SCRP245</strain>
    </source>
</reference>
<feature type="compositionally biased region" description="Low complexity" evidence="1">
    <location>
        <begin position="85"/>
        <end position="95"/>
    </location>
</feature>
<name>A0A6A3SF29_9STRA</name>
<dbReference type="EMBL" id="QXFZ01000456">
    <property type="protein sequence ID" value="KAE9115700.1"/>
    <property type="molecule type" value="Genomic_DNA"/>
</dbReference>
<evidence type="ECO:0000313" key="9">
    <source>
        <dbReference type="Proteomes" id="UP000429523"/>
    </source>
</evidence>